<dbReference type="Proteomes" id="UP000708208">
    <property type="component" value="Unassembled WGS sequence"/>
</dbReference>
<protein>
    <submittedName>
        <fullName evidence="1">Uncharacterized protein</fullName>
    </submittedName>
</protein>
<name>A0A8J2JWZ0_9HEXA</name>
<evidence type="ECO:0000313" key="2">
    <source>
        <dbReference type="Proteomes" id="UP000708208"/>
    </source>
</evidence>
<feature type="non-terminal residue" evidence="1">
    <location>
        <position position="47"/>
    </location>
</feature>
<comment type="caution">
    <text evidence="1">The sequence shown here is derived from an EMBL/GenBank/DDBJ whole genome shotgun (WGS) entry which is preliminary data.</text>
</comment>
<gene>
    <name evidence="1" type="ORF">AFUS01_LOCUS16932</name>
</gene>
<organism evidence="1 2">
    <name type="scientific">Allacma fusca</name>
    <dbReference type="NCBI Taxonomy" id="39272"/>
    <lineage>
        <taxon>Eukaryota</taxon>
        <taxon>Metazoa</taxon>
        <taxon>Ecdysozoa</taxon>
        <taxon>Arthropoda</taxon>
        <taxon>Hexapoda</taxon>
        <taxon>Collembola</taxon>
        <taxon>Symphypleona</taxon>
        <taxon>Sminthuridae</taxon>
        <taxon>Allacma</taxon>
    </lineage>
</organism>
<evidence type="ECO:0000313" key="1">
    <source>
        <dbReference type="EMBL" id="CAG7728127.1"/>
    </source>
</evidence>
<keyword evidence="2" id="KW-1185">Reference proteome</keyword>
<dbReference type="AlphaFoldDB" id="A0A8J2JWZ0"/>
<sequence>MIPEFEKRLNFTSIPFPAEGTAGSGNLRKDGSWSGVMGDVVDDKADI</sequence>
<dbReference type="EMBL" id="CAJVCH010158953">
    <property type="protein sequence ID" value="CAG7728127.1"/>
    <property type="molecule type" value="Genomic_DNA"/>
</dbReference>
<reference evidence="1" key="1">
    <citation type="submission" date="2021-06" db="EMBL/GenBank/DDBJ databases">
        <authorList>
            <person name="Hodson N. C."/>
            <person name="Mongue J. A."/>
            <person name="Jaron S. K."/>
        </authorList>
    </citation>
    <scope>NUCLEOTIDE SEQUENCE</scope>
</reference>
<proteinExistence type="predicted"/>
<dbReference type="OrthoDB" id="8182981at2759"/>
<accession>A0A8J2JWZ0</accession>